<reference evidence="2 3" key="1">
    <citation type="submission" date="2019-08" db="EMBL/GenBank/DDBJ databases">
        <title>Draft genome sequences of two oriental melons (Cucumis melo L. var makuwa).</title>
        <authorList>
            <person name="Kwon S.-Y."/>
        </authorList>
    </citation>
    <scope>NUCLEOTIDE SEQUENCE [LARGE SCALE GENOMIC DNA]</scope>
    <source>
        <strain evidence="3">cv. SW 3</strain>
        <tissue evidence="2">Leaf</tissue>
    </source>
</reference>
<feature type="region of interest" description="Disordered" evidence="1">
    <location>
        <begin position="33"/>
        <end position="56"/>
    </location>
</feature>
<gene>
    <name evidence="2" type="ORF">E6C27_scaffold12485G00010</name>
</gene>
<proteinExistence type="predicted"/>
<accession>A0A5A7VBP0</accession>
<evidence type="ECO:0000313" key="3">
    <source>
        <dbReference type="Proteomes" id="UP000321393"/>
    </source>
</evidence>
<name>A0A5A7VBP0_CUCMM</name>
<evidence type="ECO:0000256" key="1">
    <source>
        <dbReference type="SAM" id="MobiDB-lite"/>
    </source>
</evidence>
<protein>
    <submittedName>
        <fullName evidence="2">Ty3-gypsy retrotransposon protein</fullName>
    </submittedName>
</protein>
<organism evidence="2 3">
    <name type="scientific">Cucumis melo var. makuwa</name>
    <name type="common">Oriental melon</name>
    <dbReference type="NCBI Taxonomy" id="1194695"/>
    <lineage>
        <taxon>Eukaryota</taxon>
        <taxon>Viridiplantae</taxon>
        <taxon>Streptophyta</taxon>
        <taxon>Embryophyta</taxon>
        <taxon>Tracheophyta</taxon>
        <taxon>Spermatophyta</taxon>
        <taxon>Magnoliopsida</taxon>
        <taxon>eudicotyledons</taxon>
        <taxon>Gunneridae</taxon>
        <taxon>Pentapetalae</taxon>
        <taxon>rosids</taxon>
        <taxon>fabids</taxon>
        <taxon>Cucurbitales</taxon>
        <taxon>Cucurbitaceae</taxon>
        <taxon>Benincaseae</taxon>
        <taxon>Cucumis</taxon>
    </lineage>
</organism>
<sequence length="101" mass="10897">MANRISLPLISLSSSKSTRKSIALKNVGSKSSVASNAYTESITHSHSKGITQEQNQGSDIAKSILKQLMESLKAGIVLKENSLYDNYDSASSKSKKEAHLE</sequence>
<dbReference type="Proteomes" id="UP000321393">
    <property type="component" value="Unassembled WGS sequence"/>
</dbReference>
<comment type="caution">
    <text evidence="2">The sequence shown here is derived from an EMBL/GenBank/DDBJ whole genome shotgun (WGS) entry which is preliminary data.</text>
</comment>
<dbReference type="AlphaFoldDB" id="A0A5A7VBP0"/>
<evidence type="ECO:0000313" key="2">
    <source>
        <dbReference type="EMBL" id="KAA0063121.1"/>
    </source>
</evidence>
<dbReference type="EMBL" id="SSTE01003270">
    <property type="protein sequence ID" value="KAA0063121.1"/>
    <property type="molecule type" value="Genomic_DNA"/>
</dbReference>